<name>U6KVC2_EIMTE</name>
<evidence type="ECO:0000313" key="2">
    <source>
        <dbReference type="Proteomes" id="UP000030747"/>
    </source>
</evidence>
<dbReference type="GeneID" id="25250456"/>
<keyword evidence="2" id="KW-1185">Reference proteome</keyword>
<dbReference type="EMBL" id="HG675342">
    <property type="protein sequence ID" value="CDJ40888.1"/>
    <property type="molecule type" value="Genomic_DNA"/>
</dbReference>
<dbReference type="VEuPathDB" id="ToxoDB:ETH_00006245"/>
<dbReference type="AlphaFoldDB" id="U6KVC2"/>
<reference evidence="1" key="2">
    <citation type="submission" date="2013-10" db="EMBL/GenBank/DDBJ databases">
        <authorList>
            <person name="Aslett M."/>
        </authorList>
    </citation>
    <scope>NUCLEOTIDE SEQUENCE [LARGE SCALE GENOMIC DNA]</scope>
    <source>
        <strain evidence="1">Houghton</strain>
    </source>
</reference>
<evidence type="ECO:0000313" key="1">
    <source>
        <dbReference type="EMBL" id="CDJ40888.1"/>
    </source>
</evidence>
<proteinExistence type="predicted"/>
<accession>U6KVC2</accession>
<dbReference type="RefSeq" id="XP_013231638.1">
    <property type="nucleotide sequence ID" value="XM_013376184.1"/>
</dbReference>
<protein>
    <submittedName>
        <fullName evidence="1">Uncharacterized protein</fullName>
    </submittedName>
</protein>
<sequence length="148" mass="16560">MDQSSGVVSPFCEDNVLKKSSKLCQMADVSSSSNKRLFVARLVGCTYSCAPQRVLHKEFIAALQQTGQQQQQQQQFDWITSRVETPICITAMSMRCDCGLGFFFSVLFSPSAAAAAAKEQQQQQQQIRKQIEQALSSSCCRPRRPDRK</sequence>
<organism evidence="1 2">
    <name type="scientific">Eimeria tenella</name>
    <name type="common">Coccidian parasite</name>
    <dbReference type="NCBI Taxonomy" id="5802"/>
    <lineage>
        <taxon>Eukaryota</taxon>
        <taxon>Sar</taxon>
        <taxon>Alveolata</taxon>
        <taxon>Apicomplexa</taxon>
        <taxon>Conoidasida</taxon>
        <taxon>Coccidia</taxon>
        <taxon>Eucoccidiorida</taxon>
        <taxon>Eimeriorina</taxon>
        <taxon>Eimeriidae</taxon>
        <taxon>Eimeria</taxon>
    </lineage>
</organism>
<dbReference type="Proteomes" id="UP000030747">
    <property type="component" value="Unassembled WGS sequence"/>
</dbReference>
<reference evidence="1" key="1">
    <citation type="submission" date="2013-10" db="EMBL/GenBank/DDBJ databases">
        <title>Genomic analysis of the causative agents of coccidiosis in chickens.</title>
        <authorList>
            <person name="Reid A.J."/>
            <person name="Blake D."/>
            <person name="Billington K."/>
            <person name="Browne H."/>
            <person name="Dunn M."/>
            <person name="Hung S."/>
            <person name="Kawahara F."/>
            <person name="Miranda-Saavedra D."/>
            <person name="Mourier T."/>
            <person name="Nagra H."/>
            <person name="Otto T.D."/>
            <person name="Rawlings N."/>
            <person name="Sanchez A."/>
            <person name="Sanders M."/>
            <person name="Subramaniam C."/>
            <person name="Tay Y."/>
            <person name="Dear P."/>
            <person name="Doerig C."/>
            <person name="Gruber A."/>
            <person name="Parkinson J."/>
            <person name="Shirley M."/>
            <person name="Wan K.L."/>
            <person name="Berriman M."/>
            <person name="Tomley F."/>
            <person name="Pain A."/>
        </authorList>
    </citation>
    <scope>NUCLEOTIDE SEQUENCE [LARGE SCALE GENOMIC DNA]</scope>
    <source>
        <strain evidence="1">Houghton</strain>
    </source>
</reference>
<gene>
    <name evidence="1" type="ORF">ETH_00006245</name>
</gene>